<protein>
    <submittedName>
        <fullName evidence="1">Uncharacterized protein</fullName>
    </submittedName>
</protein>
<dbReference type="EMBL" id="JAPDRQ010000121">
    <property type="protein sequence ID" value="KAJ9654428.1"/>
    <property type="molecule type" value="Genomic_DNA"/>
</dbReference>
<reference evidence="1" key="1">
    <citation type="submission" date="2022-10" db="EMBL/GenBank/DDBJ databases">
        <title>Culturing micro-colonial fungi from biological soil crusts in the Mojave desert and describing Neophaeococcomyces mojavensis, and introducing the new genera and species Taxawa tesnikishii.</title>
        <authorList>
            <person name="Kurbessoian T."/>
            <person name="Stajich J.E."/>
        </authorList>
    </citation>
    <scope>NUCLEOTIDE SEQUENCE</scope>
    <source>
        <strain evidence="1">JES_112</strain>
    </source>
</reference>
<sequence length="324" mass="36754">MPSIEARPSGSLLMKYSPRDSSSPDILFTHNNAKFLKHRNVQRRLPQGSWDSHMHVIDPENYPLAADALYVPQTHLLEQALEREGRLGIDNIVLVQPSIYGNDNSCLLDSLRRLGPNRSRGVVTFDPSSIDLGTLRCWHQLGVRGVRVNFQSIGKKGDEGGLEVLLRSYANLIRPLDWVLQLYIPLSTITIMEDIIPRLNIRVCFDHFGHPPMTELSTAQQTDPYLIPGFASLVRLLELGNTYVKISAPYRFCNNLEMLETMSKILFSGPRAKRVVFGTDWPHTRYTGIDIAPFIQLILDWCGNDKALVDRVFKGNAMELWNIM</sequence>
<dbReference type="Proteomes" id="UP001172386">
    <property type="component" value="Unassembled WGS sequence"/>
</dbReference>
<organism evidence="1 2">
    <name type="scientific">Neophaeococcomyces mojaviensis</name>
    <dbReference type="NCBI Taxonomy" id="3383035"/>
    <lineage>
        <taxon>Eukaryota</taxon>
        <taxon>Fungi</taxon>
        <taxon>Dikarya</taxon>
        <taxon>Ascomycota</taxon>
        <taxon>Pezizomycotina</taxon>
        <taxon>Eurotiomycetes</taxon>
        <taxon>Chaetothyriomycetidae</taxon>
        <taxon>Chaetothyriales</taxon>
        <taxon>Chaetothyriales incertae sedis</taxon>
        <taxon>Neophaeococcomyces</taxon>
    </lineage>
</organism>
<evidence type="ECO:0000313" key="2">
    <source>
        <dbReference type="Proteomes" id="UP001172386"/>
    </source>
</evidence>
<comment type="caution">
    <text evidence="1">The sequence shown here is derived from an EMBL/GenBank/DDBJ whole genome shotgun (WGS) entry which is preliminary data.</text>
</comment>
<evidence type="ECO:0000313" key="1">
    <source>
        <dbReference type="EMBL" id="KAJ9654428.1"/>
    </source>
</evidence>
<proteinExistence type="predicted"/>
<keyword evidence="2" id="KW-1185">Reference proteome</keyword>
<accession>A0ACC3A357</accession>
<gene>
    <name evidence="1" type="ORF">H2198_006508</name>
</gene>
<name>A0ACC3A357_9EURO</name>